<dbReference type="GO" id="GO:0050532">
    <property type="term" value="F:2-phosphosulfolactate phosphatase activity"/>
    <property type="evidence" value="ECO:0007669"/>
    <property type="project" value="InterPro"/>
</dbReference>
<dbReference type="Pfam" id="PF04029">
    <property type="entry name" value="2-ph_phosp"/>
    <property type="match status" value="1"/>
</dbReference>
<reference evidence="1" key="1">
    <citation type="submission" date="2019-08" db="EMBL/GenBank/DDBJ databases">
        <authorList>
            <person name="Kucharzyk K."/>
            <person name="Murdoch R.W."/>
            <person name="Higgins S."/>
            <person name="Loffler F."/>
        </authorList>
    </citation>
    <scope>NUCLEOTIDE SEQUENCE</scope>
</reference>
<gene>
    <name evidence="1" type="ORF">SDC9_208164</name>
</gene>
<proteinExistence type="predicted"/>
<accession>A0A645JAI7</accession>
<dbReference type="EMBL" id="VSSQ01135706">
    <property type="protein sequence ID" value="MPN60436.1"/>
    <property type="molecule type" value="Genomic_DNA"/>
</dbReference>
<dbReference type="InterPro" id="IPR036702">
    <property type="entry name" value="ComB-like_sf"/>
</dbReference>
<name>A0A645JAI7_9ZZZZ</name>
<organism evidence="1">
    <name type="scientific">bioreactor metagenome</name>
    <dbReference type="NCBI Taxonomy" id="1076179"/>
    <lineage>
        <taxon>unclassified sequences</taxon>
        <taxon>metagenomes</taxon>
        <taxon>ecological metagenomes</taxon>
    </lineage>
</organism>
<comment type="caution">
    <text evidence="1">The sequence shown here is derived from an EMBL/GenBank/DDBJ whole genome shotgun (WGS) entry which is preliminary data.</text>
</comment>
<dbReference type="Gene3D" id="3.90.1560.10">
    <property type="entry name" value="ComB-like"/>
    <property type="match status" value="1"/>
</dbReference>
<dbReference type="AlphaFoldDB" id="A0A645JAI7"/>
<dbReference type="InterPro" id="IPR005238">
    <property type="entry name" value="ComB-like"/>
</dbReference>
<sequence>MLHEARGAVSLTDLALAARLLYESCPEIHPALTESVHYGRLRALGLQDDLNYALRPNRLDVVPRYREGLVTWEKTPAHEKENPYA</sequence>
<evidence type="ECO:0000313" key="1">
    <source>
        <dbReference type="EMBL" id="MPN60436.1"/>
    </source>
</evidence>
<dbReference type="SUPFAM" id="SSF142823">
    <property type="entry name" value="ComB-like"/>
    <property type="match status" value="1"/>
</dbReference>
<dbReference type="GO" id="GO:0000287">
    <property type="term" value="F:magnesium ion binding"/>
    <property type="evidence" value="ECO:0007669"/>
    <property type="project" value="InterPro"/>
</dbReference>
<protein>
    <submittedName>
        <fullName evidence="1">Uncharacterized protein</fullName>
    </submittedName>
</protein>